<comment type="caution">
    <text evidence="1">The sequence shown here is derived from an EMBL/GenBank/DDBJ whole genome shotgun (WGS) entry which is preliminary data.</text>
</comment>
<dbReference type="Proteomes" id="UP001208570">
    <property type="component" value="Unassembled WGS sequence"/>
</dbReference>
<name>A0AAD9NE26_9ANNE</name>
<accession>A0AAD9NE26</accession>
<sequence>MTYLSMAFCQGIGCRKRAHSEPDDCEECMPISKRINKLHIRHSPDGWDEVENEAGQNISYGDRVEHYSSNLSSNNRSGLCREPVDPRHGYINRCQPVQIPGLPLSFSHYTHSFPTPDINHNNPLLSPMPRQPCPSSIAARQHSSDGYCHDFAESREHDNPYYHINSTLYQAHMERLQRVRQGLPPMLKLS</sequence>
<dbReference type="AlphaFoldDB" id="A0AAD9NE26"/>
<reference evidence="1" key="1">
    <citation type="journal article" date="2023" name="Mol. Biol. Evol.">
        <title>Third-Generation Sequencing Reveals the Adaptive Role of the Epigenome in Three Deep-Sea Polychaetes.</title>
        <authorList>
            <person name="Perez M."/>
            <person name="Aroh O."/>
            <person name="Sun Y."/>
            <person name="Lan Y."/>
            <person name="Juniper S.K."/>
            <person name="Young C.R."/>
            <person name="Angers B."/>
            <person name="Qian P.Y."/>
        </authorList>
    </citation>
    <scope>NUCLEOTIDE SEQUENCE</scope>
    <source>
        <strain evidence="1">P08H-3</strain>
    </source>
</reference>
<organism evidence="1 2">
    <name type="scientific">Paralvinella palmiformis</name>
    <dbReference type="NCBI Taxonomy" id="53620"/>
    <lineage>
        <taxon>Eukaryota</taxon>
        <taxon>Metazoa</taxon>
        <taxon>Spiralia</taxon>
        <taxon>Lophotrochozoa</taxon>
        <taxon>Annelida</taxon>
        <taxon>Polychaeta</taxon>
        <taxon>Sedentaria</taxon>
        <taxon>Canalipalpata</taxon>
        <taxon>Terebellida</taxon>
        <taxon>Terebelliformia</taxon>
        <taxon>Alvinellidae</taxon>
        <taxon>Paralvinella</taxon>
    </lineage>
</organism>
<dbReference type="EMBL" id="JAODUP010000034">
    <property type="protein sequence ID" value="KAK2166897.1"/>
    <property type="molecule type" value="Genomic_DNA"/>
</dbReference>
<gene>
    <name evidence="1" type="ORF">LSH36_34g08196</name>
</gene>
<protein>
    <submittedName>
        <fullName evidence="1">Uncharacterized protein</fullName>
    </submittedName>
</protein>
<evidence type="ECO:0000313" key="1">
    <source>
        <dbReference type="EMBL" id="KAK2166897.1"/>
    </source>
</evidence>
<proteinExistence type="predicted"/>
<keyword evidence="2" id="KW-1185">Reference proteome</keyword>
<evidence type="ECO:0000313" key="2">
    <source>
        <dbReference type="Proteomes" id="UP001208570"/>
    </source>
</evidence>